<dbReference type="EMBL" id="WSZM01000250">
    <property type="protein sequence ID" value="KAF4037116.1"/>
    <property type="molecule type" value="Genomic_DNA"/>
</dbReference>
<name>A0A833WTW7_PHYIN</name>
<dbReference type="Proteomes" id="UP000704712">
    <property type="component" value="Unassembled WGS sequence"/>
</dbReference>
<dbReference type="EMBL" id="JAACNO010000542">
    <property type="protein sequence ID" value="KAF4146904.1"/>
    <property type="molecule type" value="Genomic_DNA"/>
</dbReference>
<evidence type="ECO:0000313" key="3">
    <source>
        <dbReference type="Proteomes" id="UP000602510"/>
    </source>
</evidence>
<organism evidence="1 3">
    <name type="scientific">Phytophthora infestans</name>
    <name type="common">Potato late blight agent</name>
    <name type="synonym">Botrytis infestans</name>
    <dbReference type="NCBI Taxonomy" id="4787"/>
    <lineage>
        <taxon>Eukaryota</taxon>
        <taxon>Sar</taxon>
        <taxon>Stramenopiles</taxon>
        <taxon>Oomycota</taxon>
        <taxon>Peronosporomycetes</taxon>
        <taxon>Peronosporales</taxon>
        <taxon>Peronosporaceae</taxon>
        <taxon>Phytophthora</taxon>
    </lineage>
</organism>
<accession>A0A833WTW7</accession>
<keyword evidence="3" id="KW-1185">Reference proteome</keyword>
<sequence length="159" mass="18183">MLWKRGNTVANTWQIDVEFFLRLHAEGVKVCDNHGNNMCNVTWLSKQVKDLDAVPLDLPNDETWFEPTYWSEGGYDAIMMSRETLTVSFYQLATAPQQPFHVEYFSECLEAFVASPAGLDVKHLKVFFVTEDSKLAVFRVHHITGQGFCEYLNGRKAKG</sequence>
<gene>
    <name evidence="1" type="ORF">GN244_ATG10817</name>
    <name evidence="2" type="ORF">GN958_ATG03891</name>
</gene>
<comment type="caution">
    <text evidence="1">The sequence shown here is derived from an EMBL/GenBank/DDBJ whole genome shotgun (WGS) entry which is preliminary data.</text>
</comment>
<dbReference type="Proteomes" id="UP000602510">
    <property type="component" value="Unassembled WGS sequence"/>
</dbReference>
<evidence type="ECO:0000313" key="2">
    <source>
        <dbReference type="EMBL" id="KAF4146904.1"/>
    </source>
</evidence>
<reference evidence="1" key="1">
    <citation type="submission" date="2020-04" db="EMBL/GenBank/DDBJ databases">
        <title>Hybrid Assembly of Korean Phytophthora infestans isolates.</title>
        <authorList>
            <person name="Prokchorchik M."/>
            <person name="Lee Y."/>
            <person name="Seo J."/>
            <person name="Cho J.-H."/>
            <person name="Park Y.-E."/>
            <person name="Jang D.-C."/>
            <person name="Im J.-S."/>
            <person name="Choi J.-G."/>
            <person name="Park H.-J."/>
            <person name="Lee G.-B."/>
            <person name="Lee Y.-G."/>
            <person name="Hong S.-Y."/>
            <person name="Cho K."/>
            <person name="Sohn K.H."/>
        </authorList>
    </citation>
    <scope>NUCLEOTIDE SEQUENCE</scope>
    <source>
        <strain evidence="1">KR_1_A1</strain>
        <strain evidence="2">KR_2_A2</strain>
    </source>
</reference>
<evidence type="ECO:0000313" key="1">
    <source>
        <dbReference type="EMBL" id="KAF4037116.1"/>
    </source>
</evidence>
<protein>
    <submittedName>
        <fullName evidence="1">Putative ATPase AAA core domain-containing protein</fullName>
    </submittedName>
    <submittedName>
        <fullName evidence="2">Putative ATPase family associated domain-containing protein</fullName>
    </submittedName>
</protein>
<dbReference type="AlphaFoldDB" id="A0A833WTW7"/>
<proteinExistence type="predicted"/>